<dbReference type="PANTHER" id="PTHR11731">
    <property type="entry name" value="PROTEASE FAMILY S9B,C DIPEPTIDYL-PEPTIDASE IV-RELATED"/>
    <property type="match status" value="1"/>
</dbReference>
<sequence>MVPDTLLLSAFHVETKASGFYRDRIGSGERPTKLRMMDRSFSAPEKADDADRLLYTRESVREFPDLRVADRSFNEPQNLSDVNPQQSDYRWATVELVEWTSANGEQLDGLLYTPEDFDPDKEYPMMTYFYEQYSDDLHEHYAPEAHRSIINFTFYASRGYLVFVPDIHYKEGYPGESAMQSVMPGVTMLANRDYVDSDRIGVQGHSWGGYQIAHMVTKTDLFAAAEAGAPVSNMISAYGGIRWGTGMSRMFQYEETQSRIGGSLWDMPMRYINNSPIFQADRIDTPLMMMHNDEDSAVPWEQGIELFVALRRLNKPAWLLNYTGEVHWPTDLAEMRDWTTRMQQFFDHYLKGAPAPVWLKEGVPAVENDRTLGLEPATGTSE</sequence>
<name>A0A9X2ZXG8_9BACT</name>
<dbReference type="InterPro" id="IPR001375">
    <property type="entry name" value="Peptidase_S9_cat"/>
</dbReference>
<proteinExistence type="predicted"/>
<dbReference type="Gene3D" id="3.40.50.1820">
    <property type="entry name" value="alpha/beta hydrolase"/>
    <property type="match status" value="1"/>
</dbReference>
<dbReference type="Proteomes" id="UP001155040">
    <property type="component" value="Unassembled WGS sequence"/>
</dbReference>
<dbReference type="GO" id="GO:0008236">
    <property type="term" value="F:serine-type peptidase activity"/>
    <property type="evidence" value="ECO:0007669"/>
    <property type="project" value="InterPro"/>
</dbReference>
<keyword evidence="2" id="KW-0378">Hydrolase</keyword>
<dbReference type="EMBL" id="JANUBF010000002">
    <property type="protein sequence ID" value="MCS4035292.1"/>
    <property type="molecule type" value="Genomic_DNA"/>
</dbReference>
<feature type="domain" description="Peptidase S9 prolyl oligopeptidase catalytic" evidence="1">
    <location>
        <begin position="153"/>
        <end position="352"/>
    </location>
</feature>
<comment type="caution">
    <text evidence="2">The sequence shown here is derived from an EMBL/GenBank/DDBJ whole genome shotgun (WGS) entry which is preliminary data.</text>
</comment>
<dbReference type="GO" id="GO:0004177">
    <property type="term" value="F:aminopeptidase activity"/>
    <property type="evidence" value="ECO:0007669"/>
    <property type="project" value="UniProtKB-KW"/>
</dbReference>
<evidence type="ECO:0000259" key="1">
    <source>
        <dbReference type="Pfam" id="PF00326"/>
    </source>
</evidence>
<dbReference type="InterPro" id="IPR050278">
    <property type="entry name" value="Serine_Prot_S9B/DPPIV"/>
</dbReference>
<keyword evidence="2" id="KW-0031">Aminopeptidase</keyword>
<dbReference type="GO" id="GO:0006508">
    <property type="term" value="P:proteolysis"/>
    <property type="evidence" value="ECO:0007669"/>
    <property type="project" value="InterPro"/>
</dbReference>
<protein>
    <submittedName>
        <fullName evidence="2">Dipeptidyl aminopeptidase/acylaminoacyl peptidase</fullName>
    </submittedName>
</protein>
<dbReference type="Pfam" id="PF00326">
    <property type="entry name" value="Peptidase_S9"/>
    <property type="match status" value="1"/>
</dbReference>
<dbReference type="AlphaFoldDB" id="A0A9X2ZXG8"/>
<accession>A0A9X2ZXG8</accession>
<keyword evidence="2" id="KW-0645">Protease</keyword>
<dbReference type="SUPFAM" id="SSF53474">
    <property type="entry name" value="alpha/beta-Hydrolases"/>
    <property type="match status" value="1"/>
</dbReference>
<evidence type="ECO:0000313" key="2">
    <source>
        <dbReference type="EMBL" id="MCS4035292.1"/>
    </source>
</evidence>
<dbReference type="InterPro" id="IPR029058">
    <property type="entry name" value="AB_hydrolase_fold"/>
</dbReference>
<evidence type="ECO:0000313" key="3">
    <source>
        <dbReference type="Proteomes" id="UP001155040"/>
    </source>
</evidence>
<gene>
    <name evidence="2" type="ORF">GGQ01_000336</name>
</gene>
<reference evidence="2" key="1">
    <citation type="submission" date="2022-08" db="EMBL/GenBank/DDBJ databases">
        <title>Genomic Encyclopedia of Type Strains, Phase V (KMG-V): Genome sequencing to study the core and pangenomes of soil and plant-associated prokaryotes.</title>
        <authorList>
            <person name="Whitman W."/>
        </authorList>
    </citation>
    <scope>NUCLEOTIDE SEQUENCE</scope>
    <source>
        <strain evidence="2">SP3012</strain>
    </source>
</reference>
<organism evidence="2 3">
    <name type="scientific">Salinibacter ruber</name>
    <dbReference type="NCBI Taxonomy" id="146919"/>
    <lineage>
        <taxon>Bacteria</taxon>
        <taxon>Pseudomonadati</taxon>
        <taxon>Rhodothermota</taxon>
        <taxon>Rhodothermia</taxon>
        <taxon>Rhodothermales</taxon>
        <taxon>Salinibacteraceae</taxon>
        <taxon>Salinibacter</taxon>
    </lineage>
</organism>
<dbReference type="RefSeq" id="WP_119842087.1">
    <property type="nucleotide sequence ID" value="NZ_CP020719.1"/>
</dbReference>
<dbReference type="GO" id="GO:0008239">
    <property type="term" value="F:dipeptidyl-peptidase activity"/>
    <property type="evidence" value="ECO:0007669"/>
    <property type="project" value="TreeGrafter"/>
</dbReference>
<dbReference type="PANTHER" id="PTHR11731:SF193">
    <property type="entry name" value="DIPEPTIDYL PEPTIDASE 9"/>
    <property type="match status" value="1"/>
</dbReference>